<accession>A4U0X4</accession>
<reference evidence="2" key="1">
    <citation type="journal article" date="2007" name="J. Bacteriol.">
        <title>Comparative genome analysis of four magnetotactic bacteria reveals a complex set of group-specific genes implicated in magnetosome biomineralization and function.</title>
        <authorList>
            <person name="Richter M."/>
            <person name="Kube M."/>
            <person name="Bazylinski D.A."/>
            <person name="Lombardot T."/>
            <person name="Gloeckner F.O."/>
            <person name="Reinhardt R."/>
            <person name="Schueler D."/>
        </authorList>
    </citation>
    <scope>NUCLEOTIDE SEQUENCE</scope>
    <source>
        <strain evidence="2">MSR-1</strain>
    </source>
</reference>
<feature type="transmembrane region" description="Helical" evidence="1">
    <location>
        <begin position="9"/>
        <end position="32"/>
    </location>
</feature>
<evidence type="ECO:0000256" key="1">
    <source>
        <dbReference type="SAM" id="Phobius"/>
    </source>
</evidence>
<protein>
    <submittedName>
        <fullName evidence="2">Uncharacterized protein</fullName>
    </submittedName>
</protein>
<feature type="transmembrane region" description="Helical" evidence="1">
    <location>
        <begin position="78"/>
        <end position="97"/>
    </location>
</feature>
<gene>
    <name evidence="2" type="ORF">MGR_0354</name>
</gene>
<organism evidence="2">
    <name type="scientific">Magnetospirillum gryphiswaldense</name>
    <dbReference type="NCBI Taxonomy" id="55518"/>
    <lineage>
        <taxon>Bacteria</taxon>
        <taxon>Pseudomonadati</taxon>
        <taxon>Pseudomonadota</taxon>
        <taxon>Alphaproteobacteria</taxon>
        <taxon>Rhodospirillales</taxon>
        <taxon>Rhodospirillaceae</taxon>
        <taxon>Magnetospirillum</taxon>
    </lineage>
</organism>
<name>A4U0X4_9PROT</name>
<sequence>MTKGERNRLVWIVSAASLLWMAVAGFVLFVVMDPEMAHHSSSMVKDRMAAECFGTFRDRYECKEAIIVQSGRDTFWAMAWRFVLTIVPPIMASFWLSSYLRKHPVQMVEHRHVDANDDWKNRAKFHTQVQSPQQAAQDLHLDDLPPIPSGKHLIDDIAPVDDWKSRAQNQINKNKRPE</sequence>
<keyword evidence="1" id="KW-0812">Transmembrane</keyword>
<keyword evidence="1" id="KW-0472">Membrane</keyword>
<evidence type="ECO:0000313" key="2">
    <source>
        <dbReference type="EMBL" id="CAM76531.1"/>
    </source>
</evidence>
<proteinExistence type="predicted"/>
<keyword evidence="1" id="KW-1133">Transmembrane helix</keyword>
<dbReference type="RefSeq" id="WP_024081464.1">
    <property type="nucleotide sequence ID" value="NZ_CP027527.1"/>
</dbReference>
<dbReference type="EMBL" id="CU459003">
    <property type="protein sequence ID" value="CAM76531.1"/>
    <property type="molecule type" value="Genomic_DNA"/>
</dbReference>
<dbReference type="AlphaFoldDB" id="A4U0X4"/>